<gene>
    <name evidence="1" type="ORF">ABW16_15530</name>
</gene>
<keyword evidence="2" id="KW-1185">Reference proteome</keyword>
<reference evidence="1 2" key="1">
    <citation type="submission" date="2015-05" db="EMBL/GenBank/DDBJ databases">
        <title>Genome sequence of Mycobacterium heraklionense Davo strain.</title>
        <authorList>
            <person name="Greninger A.L."/>
            <person name="Cunningham G."/>
            <person name="Miller S."/>
        </authorList>
    </citation>
    <scope>NUCLEOTIDE SEQUENCE [LARGE SCALE GENOMIC DNA]</scope>
    <source>
        <strain evidence="1 2">Davo</strain>
    </source>
</reference>
<evidence type="ECO:0000313" key="1">
    <source>
        <dbReference type="EMBL" id="KLO27661.1"/>
    </source>
</evidence>
<dbReference type="Proteomes" id="UP000036464">
    <property type="component" value="Unassembled WGS sequence"/>
</dbReference>
<evidence type="ECO:0000313" key="2">
    <source>
        <dbReference type="Proteomes" id="UP000036464"/>
    </source>
</evidence>
<dbReference type="EMBL" id="LDPO01000013">
    <property type="protein sequence ID" value="KLO27661.1"/>
    <property type="molecule type" value="Genomic_DNA"/>
</dbReference>
<organism evidence="1 2">
    <name type="scientific">Mycolicibacter heraklionensis</name>
    <dbReference type="NCBI Taxonomy" id="512402"/>
    <lineage>
        <taxon>Bacteria</taxon>
        <taxon>Bacillati</taxon>
        <taxon>Actinomycetota</taxon>
        <taxon>Actinomycetes</taxon>
        <taxon>Mycobacteriales</taxon>
        <taxon>Mycobacteriaceae</taxon>
        <taxon>Mycolicibacter</taxon>
    </lineage>
</organism>
<sequence length="62" mass="7190">MRYRCRNHDNLTSLMLITRKEPALSLTLVDAVNIFFDQRGRDMVLAVLHAEFQLQYAGKPPD</sequence>
<comment type="caution">
    <text evidence="1">The sequence shown here is derived from an EMBL/GenBank/DDBJ whole genome shotgun (WGS) entry which is preliminary data.</text>
</comment>
<accession>A0ABR5FD62</accession>
<protein>
    <submittedName>
        <fullName evidence="1">Uncharacterized protein</fullName>
    </submittedName>
</protein>
<name>A0ABR5FD62_9MYCO</name>
<proteinExistence type="predicted"/>